<feature type="domain" description="Terminase large subunit GpA endonuclease" evidence="3">
    <location>
        <begin position="197"/>
        <end position="489"/>
    </location>
</feature>
<protein>
    <submittedName>
        <fullName evidence="4">Bacteriophage tail assembly protein</fullName>
    </submittedName>
</protein>
<feature type="domain" description="Phage terminase large subunit GpA ATPase" evidence="2">
    <location>
        <begin position="26"/>
        <end position="131"/>
    </location>
</feature>
<gene>
    <name evidence="4" type="ordered locus">amb1521</name>
</gene>
<evidence type="ECO:0000313" key="4">
    <source>
        <dbReference type="EMBL" id="BAE50325.1"/>
    </source>
</evidence>
<dbReference type="OrthoDB" id="5181253at2"/>
<organism evidence="4 5">
    <name type="scientific">Paramagnetospirillum magneticum (strain ATCC 700264 / AMB-1)</name>
    <name type="common">Magnetospirillum magneticum</name>
    <dbReference type="NCBI Taxonomy" id="342108"/>
    <lineage>
        <taxon>Bacteria</taxon>
        <taxon>Pseudomonadati</taxon>
        <taxon>Pseudomonadota</taxon>
        <taxon>Alphaproteobacteria</taxon>
        <taxon>Rhodospirillales</taxon>
        <taxon>Magnetospirillaceae</taxon>
        <taxon>Paramagnetospirillum</taxon>
    </lineage>
</organism>
<dbReference type="KEGG" id="mag:amb1521"/>
<evidence type="ECO:0000259" key="3">
    <source>
        <dbReference type="Pfam" id="PF20454"/>
    </source>
</evidence>
<dbReference type="GO" id="GO:0016887">
    <property type="term" value="F:ATP hydrolysis activity"/>
    <property type="evidence" value="ECO:0007669"/>
    <property type="project" value="InterPro"/>
</dbReference>
<name>Q2W750_PARM1</name>
<dbReference type="Pfam" id="PF05876">
    <property type="entry name" value="GpA_ATPase"/>
    <property type="match status" value="1"/>
</dbReference>
<accession>Q2W750</accession>
<feature type="region of interest" description="Disordered" evidence="1">
    <location>
        <begin position="529"/>
        <end position="560"/>
    </location>
</feature>
<dbReference type="HOGENOM" id="CLU_023850_4_1_5"/>
<evidence type="ECO:0000313" key="5">
    <source>
        <dbReference type="Proteomes" id="UP000007058"/>
    </source>
</evidence>
<evidence type="ECO:0000256" key="1">
    <source>
        <dbReference type="SAM" id="MobiDB-lite"/>
    </source>
</evidence>
<dbReference type="RefSeq" id="WP_011383931.1">
    <property type="nucleotide sequence ID" value="NC_007626.1"/>
</dbReference>
<dbReference type="EMBL" id="AP007255">
    <property type="protein sequence ID" value="BAE50325.1"/>
    <property type="molecule type" value="Genomic_DNA"/>
</dbReference>
<dbReference type="InterPro" id="IPR046453">
    <property type="entry name" value="GpA_ATPase"/>
</dbReference>
<feature type="compositionally biased region" description="Low complexity" evidence="1">
    <location>
        <begin position="530"/>
        <end position="540"/>
    </location>
</feature>
<dbReference type="InterPro" id="IPR046454">
    <property type="entry name" value="GpA_endonuclease"/>
</dbReference>
<sequence>MSEGQRMGVRQAAKKLGLNASTISRYQGEPNSLIDKRDLSYRRSGYKRLYNSTPDKTVKDRDGKEVGCRTEAKWDESDQRRRYIRCPHCGAYQVLRWDNFRFNEVEPHGAYFLCADPTCGGVIDEGYHDEILAGAMTERTIQAMGDRAEEILADLIAGNELGAVWIKTYPGDDCPGPVIQPEDLPRALLRPRRGRVVGFAGWTAISMTVPFDDMAHEWVTSRGKPEKVKDFVRQVLGEPFQLRVNVPEAEKLLARRQSYRIGGVLPKGVLFLTMTIDVQGNRLEWAVYGWGIGLSSWLVDKGIIEGDTGDDIVWARLDGVIGRRYRDAAGRSWPVDAVGVDTGFRTQRVYRWVMAHATTGRVFALDGRDGWMLPALGTPSKKDVDFNGAKIGEVQLWPVGTWDLKADHYAALAKFANGPDAAGKWADGVVIYPDACDREYFEQLTAEYLREDFDQWGRPVSSWHRRSKGKPNEGLDLAVYGRALAHHLSDSLTADQWKALATARAADPKAAQTDIEEYARRLAEARAEASGEGVSEEASAFIEGEGGRPPANAIRSHDGGGFIDRDTKIYDRF</sequence>
<dbReference type="AlphaFoldDB" id="Q2W750"/>
<evidence type="ECO:0000259" key="2">
    <source>
        <dbReference type="Pfam" id="PF05876"/>
    </source>
</evidence>
<dbReference type="Proteomes" id="UP000007058">
    <property type="component" value="Chromosome"/>
</dbReference>
<proteinExistence type="predicted"/>
<dbReference type="STRING" id="342108.amb1521"/>
<keyword evidence="5" id="KW-1185">Reference proteome</keyword>
<dbReference type="GO" id="GO:0004519">
    <property type="term" value="F:endonuclease activity"/>
    <property type="evidence" value="ECO:0007669"/>
    <property type="project" value="InterPro"/>
</dbReference>
<dbReference type="Pfam" id="PF20454">
    <property type="entry name" value="GpA_nuclease"/>
    <property type="match status" value="1"/>
</dbReference>
<reference evidence="4 5" key="1">
    <citation type="journal article" date="2005" name="DNA Res.">
        <title>Complete genome sequence of the facultative anaerobic magnetotactic bacterium Magnetospirillum sp. strain AMB-1.</title>
        <authorList>
            <person name="Matsunaga T."/>
            <person name="Okamura Y."/>
            <person name="Fukuda Y."/>
            <person name="Wahyudi A.T."/>
            <person name="Murase Y."/>
            <person name="Takeyama H."/>
        </authorList>
    </citation>
    <scope>NUCLEOTIDE SEQUENCE [LARGE SCALE GENOMIC DNA]</scope>
    <source>
        <strain evidence="5">ATCC 700264 / AMB-1</strain>
    </source>
</reference>